<name>A0AAD5UF96_9FUNG</name>
<evidence type="ECO:0000259" key="1">
    <source>
        <dbReference type="PROSITE" id="PS50904"/>
    </source>
</evidence>
<gene>
    <name evidence="2" type="ORF">HK103_005461</name>
</gene>
<comment type="caution">
    <text evidence="2">The sequence shown here is derived from an EMBL/GenBank/DDBJ whole genome shotgun (WGS) entry which is preliminary data.</text>
</comment>
<keyword evidence="3" id="KW-1185">Reference proteome</keyword>
<dbReference type="GO" id="GO:0005758">
    <property type="term" value="C:mitochondrial intermembrane space"/>
    <property type="evidence" value="ECO:0007669"/>
    <property type="project" value="InterPro"/>
</dbReference>
<organism evidence="2 3">
    <name type="scientific">Boothiomyces macroporosus</name>
    <dbReference type="NCBI Taxonomy" id="261099"/>
    <lineage>
        <taxon>Eukaryota</taxon>
        <taxon>Fungi</taxon>
        <taxon>Fungi incertae sedis</taxon>
        <taxon>Chytridiomycota</taxon>
        <taxon>Chytridiomycota incertae sedis</taxon>
        <taxon>Chytridiomycetes</taxon>
        <taxon>Rhizophydiales</taxon>
        <taxon>Terramycetaceae</taxon>
        <taxon>Boothiomyces</taxon>
    </lineage>
</organism>
<reference evidence="2" key="1">
    <citation type="submission" date="2020-05" db="EMBL/GenBank/DDBJ databases">
        <title>Phylogenomic resolution of chytrid fungi.</title>
        <authorList>
            <person name="Stajich J.E."/>
            <person name="Amses K."/>
            <person name="Simmons R."/>
            <person name="Seto K."/>
            <person name="Myers J."/>
            <person name="Bonds A."/>
            <person name="Quandt C.A."/>
            <person name="Barry K."/>
            <person name="Liu P."/>
            <person name="Grigoriev I."/>
            <person name="Longcore J.E."/>
            <person name="James T.Y."/>
        </authorList>
    </citation>
    <scope>NUCLEOTIDE SEQUENCE</scope>
    <source>
        <strain evidence="2">PLAUS21</strain>
    </source>
</reference>
<accession>A0AAD5UF96</accession>
<dbReference type="PANTHER" id="PTHR11158">
    <property type="entry name" value="MSF1/PX19 RELATED"/>
    <property type="match status" value="1"/>
</dbReference>
<sequence length="165" mass="18942">MLFHKQKNTIPHPWSEVTLAVWKKYPNPFASHVLSADVIDRYVDAQGVLHTTRLFLKKGKIPSWGAALIKIPEAFILEKSSVNPKTKEMVIHQHNLSHTKLLLIKETTRITEIESITKLKNSVTVISNTGFTPIRERLEKFGLSRFKQNTLNSFKGLLHVLENRH</sequence>
<evidence type="ECO:0000313" key="2">
    <source>
        <dbReference type="EMBL" id="KAJ3256463.1"/>
    </source>
</evidence>
<proteinExistence type="predicted"/>
<feature type="domain" description="PRELI/MSF1" evidence="1">
    <location>
        <begin position="1"/>
        <end position="165"/>
    </location>
</feature>
<protein>
    <recommendedName>
        <fullName evidence="1">PRELI/MSF1 domain-containing protein</fullName>
    </recommendedName>
</protein>
<dbReference type="Pfam" id="PF04707">
    <property type="entry name" value="PRELI"/>
    <property type="match status" value="1"/>
</dbReference>
<dbReference type="EMBL" id="JADGKB010000050">
    <property type="protein sequence ID" value="KAJ3256463.1"/>
    <property type="molecule type" value="Genomic_DNA"/>
</dbReference>
<evidence type="ECO:0000313" key="3">
    <source>
        <dbReference type="Proteomes" id="UP001210925"/>
    </source>
</evidence>
<dbReference type="InterPro" id="IPR006797">
    <property type="entry name" value="PRELI/MSF1_dom"/>
</dbReference>
<dbReference type="AlphaFoldDB" id="A0AAD5UF96"/>
<dbReference type="Proteomes" id="UP001210925">
    <property type="component" value="Unassembled WGS sequence"/>
</dbReference>
<dbReference type="PROSITE" id="PS50904">
    <property type="entry name" value="PRELI_MSF1"/>
    <property type="match status" value="1"/>
</dbReference>
<dbReference type="InterPro" id="IPR037365">
    <property type="entry name" value="Slowmo/Ups"/>
</dbReference>